<proteinExistence type="inferred from homology"/>
<protein>
    <recommendedName>
        <fullName evidence="7">ATP synthase subunit delta</fullName>
    </recommendedName>
    <alternativeName>
        <fullName evidence="7">ATP synthase F(1) sector subunit delta</fullName>
    </alternativeName>
    <alternativeName>
        <fullName evidence="7">F-type ATPase subunit delta</fullName>
        <shortName evidence="7">F-ATPase subunit delta</shortName>
    </alternativeName>
</protein>
<dbReference type="GO" id="GO:0046933">
    <property type="term" value="F:proton-transporting ATP synthase activity, rotational mechanism"/>
    <property type="evidence" value="ECO:0007669"/>
    <property type="project" value="UniProtKB-UniRule"/>
</dbReference>
<keyword evidence="9" id="KW-1185">Reference proteome</keyword>
<dbReference type="GO" id="GO:0045259">
    <property type="term" value="C:proton-transporting ATP synthase complex"/>
    <property type="evidence" value="ECO:0007669"/>
    <property type="project" value="UniProtKB-KW"/>
</dbReference>
<evidence type="ECO:0000256" key="3">
    <source>
        <dbReference type="ARBA" id="ARBA00022781"/>
    </source>
</evidence>
<keyword evidence="6 7" id="KW-0066">ATP synthesis</keyword>
<keyword evidence="3 7" id="KW-0375">Hydrogen ion transport</keyword>
<dbReference type="RefSeq" id="WP_073824359.1">
    <property type="nucleotide sequence ID" value="NZ_MQVS01000005.1"/>
</dbReference>
<dbReference type="InterPro" id="IPR000711">
    <property type="entry name" value="ATPase_OSCP/dsu"/>
</dbReference>
<evidence type="ECO:0000256" key="4">
    <source>
        <dbReference type="ARBA" id="ARBA00023065"/>
    </source>
</evidence>
<accession>A0A1Q5PWC0</accession>
<dbReference type="AlphaFoldDB" id="A0A1Q5PWC0"/>
<dbReference type="HAMAP" id="MF_01416">
    <property type="entry name" value="ATP_synth_delta_bact"/>
    <property type="match status" value="1"/>
</dbReference>
<evidence type="ECO:0000313" key="9">
    <source>
        <dbReference type="Proteomes" id="UP000185612"/>
    </source>
</evidence>
<dbReference type="EMBL" id="MQVS01000005">
    <property type="protein sequence ID" value="OKL51762.1"/>
    <property type="molecule type" value="Genomic_DNA"/>
</dbReference>
<dbReference type="PANTHER" id="PTHR11910">
    <property type="entry name" value="ATP SYNTHASE DELTA CHAIN"/>
    <property type="match status" value="1"/>
</dbReference>
<evidence type="ECO:0000256" key="1">
    <source>
        <dbReference type="ARBA" id="ARBA00004370"/>
    </source>
</evidence>
<evidence type="ECO:0000313" key="8">
    <source>
        <dbReference type="EMBL" id="OKL51762.1"/>
    </source>
</evidence>
<dbReference type="PRINTS" id="PR00125">
    <property type="entry name" value="ATPASEDELTA"/>
</dbReference>
<dbReference type="STRING" id="52770.BSZ40_06325"/>
<sequence>MRPTSAAALAATTGQWTSLLASGPRRGLPPARELFTVADLLTGHPRLASALTDTGRSATDRAELLRDLLAARVAAAELSPEVLDLLTGLVRHRWAEPADLAAACETLGRTTVLFDAQLTDQLDDVERELLALLDVLDGSAELRQALVNTRDYTTAQRVGLFEHLCGAQLTEHTRTLVTRALTINGRRPLRAVLRELIDESAARRDELVALVSSVVPLSPAQEARLAAALKRIYGTEVLLNVTVRPEIVGGLHIQVGQDVIDDTVGARLRTARQILGQ</sequence>
<evidence type="ECO:0000256" key="7">
    <source>
        <dbReference type="HAMAP-Rule" id="MF_01416"/>
    </source>
</evidence>
<dbReference type="GO" id="GO:0005886">
    <property type="term" value="C:plasma membrane"/>
    <property type="evidence" value="ECO:0007669"/>
    <property type="project" value="UniProtKB-SubCell"/>
</dbReference>
<comment type="function">
    <text evidence="7">F(1)F(0) ATP synthase produces ATP from ADP in the presence of a proton or sodium gradient. F-type ATPases consist of two structural domains, F(1) containing the extramembraneous catalytic core and F(0) containing the membrane proton channel, linked together by a central stalk and a peripheral stalk. During catalysis, ATP synthesis in the catalytic domain of F(1) is coupled via a rotary mechanism of the central stalk subunits to proton translocation.</text>
</comment>
<dbReference type="InParanoid" id="A0A1Q5PWC0"/>
<dbReference type="OrthoDB" id="5242917at2"/>
<dbReference type="Proteomes" id="UP000185612">
    <property type="component" value="Unassembled WGS sequence"/>
</dbReference>
<comment type="caution">
    <text evidence="8">The sequence shown here is derived from an EMBL/GenBank/DDBJ whole genome shotgun (WGS) entry which is preliminary data.</text>
</comment>
<evidence type="ECO:0000256" key="6">
    <source>
        <dbReference type="ARBA" id="ARBA00023310"/>
    </source>
</evidence>
<keyword evidence="7" id="KW-1003">Cell membrane</keyword>
<comment type="function">
    <text evidence="7">This protein is part of the stalk that links CF(0) to CF(1). It either transmits conformational changes from CF(0) to CF(1) or is implicated in proton conduction.</text>
</comment>
<dbReference type="NCBIfam" id="NF009967">
    <property type="entry name" value="PRK13430.1"/>
    <property type="match status" value="1"/>
</dbReference>
<dbReference type="FunCoup" id="A0A1Q5PWC0">
    <property type="interactions" value="26"/>
</dbReference>
<organism evidence="8 9">
    <name type="scientific">Buchananella hordeovulneris</name>
    <dbReference type="NCBI Taxonomy" id="52770"/>
    <lineage>
        <taxon>Bacteria</taxon>
        <taxon>Bacillati</taxon>
        <taxon>Actinomycetota</taxon>
        <taxon>Actinomycetes</taxon>
        <taxon>Actinomycetales</taxon>
        <taxon>Actinomycetaceae</taxon>
        <taxon>Buchananella</taxon>
    </lineage>
</organism>
<evidence type="ECO:0000256" key="5">
    <source>
        <dbReference type="ARBA" id="ARBA00023136"/>
    </source>
</evidence>
<reference evidence="9" key="1">
    <citation type="submission" date="2016-12" db="EMBL/GenBank/DDBJ databases">
        <authorList>
            <person name="Meng X."/>
        </authorList>
    </citation>
    <scope>NUCLEOTIDE SEQUENCE [LARGE SCALE GENOMIC DNA]</scope>
    <source>
        <strain evidence="9">DSM 20732</strain>
    </source>
</reference>
<gene>
    <name evidence="7" type="primary">atpH</name>
    <name evidence="8" type="ORF">BSZ40_06325</name>
</gene>
<comment type="subcellular location">
    <subcellularLocation>
        <location evidence="7">Cell membrane</location>
        <topology evidence="7">Peripheral membrane protein</topology>
    </subcellularLocation>
    <subcellularLocation>
        <location evidence="1">Membrane</location>
    </subcellularLocation>
</comment>
<name>A0A1Q5PWC0_9ACTO</name>
<comment type="similarity">
    <text evidence="7">Belongs to the ATPase delta chain family.</text>
</comment>
<keyword evidence="4 7" id="KW-0406">Ion transport</keyword>
<evidence type="ECO:0000256" key="2">
    <source>
        <dbReference type="ARBA" id="ARBA00022448"/>
    </source>
</evidence>
<keyword evidence="5 7" id="KW-0472">Membrane</keyword>
<keyword evidence="2 7" id="KW-0813">Transport</keyword>
<dbReference type="Pfam" id="PF00213">
    <property type="entry name" value="OSCP"/>
    <property type="match status" value="1"/>
</dbReference>
<dbReference type="NCBIfam" id="TIGR01145">
    <property type="entry name" value="ATP_synt_delta"/>
    <property type="match status" value="1"/>
</dbReference>
<keyword evidence="7" id="KW-0139">CF(1)</keyword>